<dbReference type="NCBIfam" id="TIGR02876">
    <property type="entry name" value="spore_yqfD"/>
    <property type="match status" value="1"/>
</dbReference>
<proteinExistence type="predicted"/>
<reference evidence="2" key="2">
    <citation type="submission" date="2020-09" db="EMBL/GenBank/DDBJ databases">
        <authorList>
            <person name="Sun Q."/>
            <person name="Ohkuma M."/>
        </authorList>
    </citation>
    <scope>NUCLEOTIDE SEQUENCE</scope>
    <source>
        <strain evidence="2">JCM 14719</strain>
    </source>
</reference>
<keyword evidence="1" id="KW-1133">Transmembrane helix</keyword>
<dbReference type="Pfam" id="PF06898">
    <property type="entry name" value="YqfD"/>
    <property type="match status" value="1"/>
</dbReference>
<comment type="caution">
    <text evidence="2">The sequence shown here is derived from an EMBL/GenBank/DDBJ whole genome shotgun (WGS) entry which is preliminary data.</text>
</comment>
<dbReference type="InterPro" id="IPR010690">
    <property type="entry name" value="YqfD"/>
</dbReference>
<reference evidence="2" key="1">
    <citation type="journal article" date="2014" name="Int. J. Syst. Evol. Microbiol.">
        <title>Complete genome sequence of Corynebacterium casei LMG S-19264T (=DSM 44701T), isolated from a smear-ripened cheese.</title>
        <authorList>
            <consortium name="US DOE Joint Genome Institute (JGI-PGF)"/>
            <person name="Walter F."/>
            <person name="Albersmeier A."/>
            <person name="Kalinowski J."/>
            <person name="Ruckert C."/>
        </authorList>
    </citation>
    <scope>NUCLEOTIDE SEQUENCE</scope>
    <source>
        <strain evidence="2">JCM 14719</strain>
    </source>
</reference>
<organism evidence="2 3">
    <name type="scientific">Calditerricola satsumensis</name>
    <dbReference type="NCBI Taxonomy" id="373054"/>
    <lineage>
        <taxon>Bacteria</taxon>
        <taxon>Bacillati</taxon>
        <taxon>Bacillota</taxon>
        <taxon>Bacilli</taxon>
        <taxon>Bacillales</taxon>
        <taxon>Bacillaceae</taxon>
        <taxon>Calditerricola</taxon>
    </lineage>
</organism>
<dbReference type="AlphaFoldDB" id="A0A8J3B9E6"/>
<keyword evidence="1" id="KW-0812">Transmembrane</keyword>
<dbReference type="Proteomes" id="UP000637720">
    <property type="component" value="Unassembled WGS sequence"/>
</dbReference>
<evidence type="ECO:0000313" key="3">
    <source>
        <dbReference type="Proteomes" id="UP000637720"/>
    </source>
</evidence>
<gene>
    <name evidence="2" type="primary">spoIV</name>
    <name evidence="2" type="ORF">GCM10007043_18840</name>
</gene>
<keyword evidence="1" id="KW-0472">Membrane</keyword>
<evidence type="ECO:0000313" key="2">
    <source>
        <dbReference type="EMBL" id="GGK05087.1"/>
    </source>
</evidence>
<keyword evidence="3" id="KW-1185">Reference proteome</keyword>
<protein>
    <submittedName>
        <fullName evidence="2">Sporulation protein YqfD</fullName>
    </submittedName>
</protein>
<evidence type="ECO:0000256" key="1">
    <source>
        <dbReference type="SAM" id="Phobius"/>
    </source>
</evidence>
<dbReference type="EMBL" id="BMOF01000043">
    <property type="protein sequence ID" value="GGK05087.1"/>
    <property type="molecule type" value="Genomic_DNA"/>
</dbReference>
<name>A0A8J3B9E6_9BACI</name>
<feature type="transmembrane region" description="Helical" evidence="1">
    <location>
        <begin position="90"/>
        <end position="110"/>
    </location>
</feature>
<dbReference type="RefSeq" id="WP_188817783.1">
    <property type="nucleotide sequence ID" value="NZ_BMOF01000043.1"/>
</dbReference>
<dbReference type="PIRSF" id="PIRSF029895">
    <property type="entry name" value="SpoIV"/>
    <property type="match status" value="1"/>
</dbReference>
<accession>A0A8J3B9E6</accession>
<sequence length="396" mass="46055">MRDRWLKWWLGYVVLAIRGRYLERFLNQIVRQGVFVWDVRITGERQARLAVLVRDVRRLRSARRPLGIRARIVAKRGWPFWRYRLARRKGFVTGLLFFVVLLYGLSQMVWHVEVVGNERLRDEEVRRVAEELGIKRGQWRAHMKELDELQRQLLSRLPDVAWVGIEMKGTRVRITVVEQVKPEEKPAQGPSHLVAAKRGMVHRLIVERGRPLVRPNEWVAPGQVLVSGVMGDEGQTRIVGAEGKVEAEVWYESEVAVPLVQKREVLTGRRFARTYALVGTYRIRLRGYEAVPFARYRVVEEREEGALFGRRLPLGWRKEVFLETELQEVRVSPTEAAAIGKRLARADVLRRIGDEGRILREKVLHSVVRNDTLYMKLHVVTLENIARAQPIPEQGD</sequence>